<reference evidence="1 2" key="1">
    <citation type="journal article" date="2018" name="MBio">
        <title>Comparative Genomics Reveals the Core Gene Toolbox for the Fungus-Insect Symbiosis.</title>
        <authorList>
            <person name="Wang Y."/>
            <person name="Stata M."/>
            <person name="Wang W."/>
            <person name="Stajich J.E."/>
            <person name="White M.M."/>
            <person name="Moncalvo J.M."/>
        </authorList>
    </citation>
    <scope>NUCLEOTIDE SEQUENCE [LARGE SCALE GENOMIC DNA]</scope>
    <source>
        <strain evidence="1 2">SWE-8-4</strain>
    </source>
</reference>
<comment type="caution">
    <text evidence="1">The sequence shown here is derived from an EMBL/GenBank/DDBJ whole genome shotgun (WGS) entry which is preliminary data.</text>
</comment>
<protein>
    <submittedName>
        <fullName evidence="1">Uncharacterized protein</fullName>
    </submittedName>
</protein>
<dbReference type="AlphaFoldDB" id="A0A2T9YD09"/>
<gene>
    <name evidence="1" type="ORF">BB561_004976</name>
</gene>
<evidence type="ECO:0000313" key="1">
    <source>
        <dbReference type="EMBL" id="PVU90199.1"/>
    </source>
</evidence>
<sequence>MALANNSPTQQGGFKVEEVYQEEEGGGAASRWLPPQIPRSLGVAYKQFLGARNNCQRVLSTVEQTPTAGPTFQVKHAAHGAQSSQSHDVKNCRPIVQKCNRKSIPAVTGILLKHICCPKKNWRTLSCPRLEAVKQTPKEYTL</sequence>
<accession>A0A2T9YD09</accession>
<evidence type="ECO:0000313" key="2">
    <source>
        <dbReference type="Proteomes" id="UP000245383"/>
    </source>
</evidence>
<dbReference type="EMBL" id="MBFR01000269">
    <property type="protein sequence ID" value="PVU90199.1"/>
    <property type="molecule type" value="Genomic_DNA"/>
</dbReference>
<organism evidence="1 2">
    <name type="scientific">Smittium simulii</name>
    <dbReference type="NCBI Taxonomy" id="133385"/>
    <lineage>
        <taxon>Eukaryota</taxon>
        <taxon>Fungi</taxon>
        <taxon>Fungi incertae sedis</taxon>
        <taxon>Zoopagomycota</taxon>
        <taxon>Kickxellomycotina</taxon>
        <taxon>Harpellomycetes</taxon>
        <taxon>Harpellales</taxon>
        <taxon>Legeriomycetaceae</taxon>
        <taxon>Smittium</taxon>
    </lineage>
</organism>
<proteinExistence type="predicted"/>
<name>A0A2T9YD09_9FUNG</name>
<dbReference type="Proteomes" id="UP000245383">
    <property type="component" value="Unassembled WGS sequence"/>
</dbReference>
<keyword evidence="2" id="KW-1185">Reference proteome</keyword>